<dbReference type="GO" id="GO:0016757">
    <property type="term" value="F:glycosyltransferase activity"/>
    <property type="evidence" value="ECO:0007669"/>
    <property type="project" value="UniProtKB-KW"/>
</dbReference>
<evidence type="ECO:0000256" key="1">
    <source>
        <dbReference type="ARBA" id="ARBA00022679"/>
    </source>
</evidence>
<evidence type="ECO:0000313" key="4">
    <source>
        <dbReference type="Proteomes" id="UP000830167"/>
    </source>
</evidence>
<protein>
    <submittedName>
        <fullName evidence="3">Glycosyltransferase</fullName>
        <ecNumber evidence="3">2.4.-.-</ecNumber>
    </submittedName>
</protein>
<sequence>MICTETILPLPGIPHRTFQPKTDQEMVDLYRSADVFVSTSWMEGFGLPPLEAMVCGTPVVTTNSGGILDFCEHGHSAYIVPPKNPESIAEGIMQVLTDQALAQKLVRGGLHSASRLTQQNFETNIVQAIEDIYHARISK</sequence>
<keyword evidence="3" id="KW-0328">Glycosyltransferase</keyword>
<name>A0ABY4CJ58_9BACL</name>
<dbReference type="InterPro" id="IPR001296">
    <property type="entry name" value="Glyco_trans_1"/>
</dbReference>
<keyword evidence="1 3" id="KW-0808">Transferase</keyword>
<dbReference type="RefSeq" id="WP_347437250.1">
    <property type="nucleotide sequence ID" value="NZ_CP089291.1"/>
</dbReference>
<gene>
    <name evidence="3" type="ORF">LSG31_22290</name>
</gene>
<proteinExistence type="predicted"/>
<dbReference type="PANTHER" id="PTHR46401:SF2">
    <property type="entry name" value="GLYCOSYLTRANSFERASE WBBK-RELATED"/>
    <property type="match status" value="1"/>
</dbReference>
<reference evidence="3" key="1">
    <citation type="submission" date="2021-12" db="EMBL/GenBank/DDBJ databases">
        <title>Alicyclobacillaceae gen. nov., sp. nov., isolated from chalcocite enrichment system.</title>
        <authorList>
            <person name="Jiang Z."/>
        </authorList>
    </citation>
    <scope>NUCLEOTIDE SEQUENCE</scope>
    <source>
        <strain evidence="3">MYW30-H2</strain>
    </source>
</reference>
<accession>A0ABY4CJ58</accession>
<dbReference type="PANTHER" id="PTHR46401">
    <property type="entry name" value="GLYCOSYLTRANSFERASE WBBK-RELATED"/>
    <property type="match status" value="1"/>
</dbReference>
<organism evidence="3 4">
    <name type="scientific">Fodinisporobacter ferrooxydans</name>
    <dbReference type="NCBI Taxonomy" id="2901836"/>
    <lineage>
        <taxon>Bacteria</taxon>
        <taxon>Bacillati</taxon>
        <taxon>Bacillota</taxon>
        <taxon>Bacilli</taxon>
        <taxon>Bacillales</taxon>
        <taxon>Alicyclobacillaceae</taxon>
        <taxon>Fodinisporobacter</taxon>
    </lineage>
</organism>
<evidence type="ECO:0000259" key="2">
    <source>
        <dbReference type="Pfam" id="PF00534"/>
    </source>
</evidence>
<dbReference type="Pfam" id="PF00534">
    <property type="entry name" value="Glycos_transf_1"/>
    <property type="match status" value="1"/>
</dbReference>
<evidence type="ECO:0000313" key="3">
    <source>
        <dbReference type="EMBL" id="UOF90552.1"/>
    </source>
</evidence>
<dbReference type="Gene3D" id="3.40.50.2000">
    <property type="entry name" value="Glycogen Phosphorylase B"/>
    <property type="match status" value="1"/>
</dbReference>
<dbReference type="EMBL" id="CP089291">
    <property type="protein sequence ID" value="UOF90552.1"/>
    <property type="molecule type" value="Genomic_DNA"/>
</dbReference>
<dbReference type="EC" id="2.4.-.-" evidence="3"/>
<dbReference type="Proteomes" id="UP000830167">
    <property type="component" value="Chromosome"/>
</dbReference>
<feature type="domain" description="Glycosyl transferase family 1" evidence="2">
    <location>
        <begin position="21"/>
        <end position="107"/>
    </location>
</feature>
<keyword evidence="4" id="KW-1185">Reference proteome</keyword>
<dbReference type="SUPFAM" id="SSF53756">
    <property type="entry name" value="UDP-Glycosyltransferase/glycogen phosphorylase"/>
    <property type="match status" value="1"/>
</dbReference>